<keyword evidence="2" id="KW-1003">Cell membrane</keyword>
<feature type="transmembrane region" description="Helical" evidence="6">
    <location>
        <begin position="211"/>
        <end position="228"/>
    </location>
</feature>
<keyword evidence="4 6" id="KW-1133">Transmembrane helix</keyword>
<sequence>MTPKQIALFAIGPLGGSCLGLVTLPLVTWYFSQEDVGRMAMLQVTLSFSTLLFSLGLDQAYVREFHQSHNQPALLKSVILPGLVFLLSTLAVLLTMGGAVSKWLFDVSSLQLSVLVAIALLASFISRFLSLVLRMNERGLAFSMSQVVPKLLLLVIIIGYVLLDGAKNLTNLVAANTAAIALVSVVLVWNTRNEWIEGLRHQLDLAALRELLCFGLPLILGGIAFWGLTATDKVFLRMFSSYEQLAIYSVAVSFAAAATILQSVFSTVWAPTVYKWVSKGGGIENIHRASRYILLCVVVLFSLAGLFSWVITIFLPSEYASVQWLLISCLGYPLLYTLSETTVVGIGISKRSVFAMAAAFLAFAVNLFGNWLLIPKFGAAGAAISTCGSFLLFLVARTEFSCYLWKSFPRKLIYCYSILVVSGAILSTLAAGRAGWLAHAFWALVLLSTIFTFRAEIVEVWRFIRAHVTGRVRVV</sequence>
<dbReference type="eggNOG" id="COG2244">
    <property type="taxonomic scope" value="Bacteria"/>
</dbReference>
<dbReference type="Pfam" id="PF01943">
    <property type="entry name" value="Polysacc_synt"/>
    <property type="match status" value="1"/>
</dbReference>
<keyword evidence="8" id="KW-1185">Reference proteome</keyword>
<gene>
    <name evidence="7" type="ORF">J057_18505</name>
</gene>
<dbReference type="GO" id="GO:0005886">
    <property type="term" value="C:plasma membrane"/>
    <property type="evidence" value="ECO:0007669"/>
    <property type="project" value="UniProtKB-SubCell"/>
</dbReference>
<feature type="transmembrane region" description="Helical" evidence="6">
    <location>
        <begin position="380"/>
        <end position="400"/>
    </location>
</feature>
<evidence type="ECO:0000256" key="1">
    <source>
        <dbReference type="ARBA" id="ARBA00004651"/>
    </source>
</evidence>
<proteinExistence type="predicted"/>
<feature type="transmembrane region" description="Helical" evidence="6">
    <location>
        <begin position="78"/>
        <end position="100"/>
    </location>
</feature>
<dbReference type="STRING" id="626887.J057_18505"/>
<dbReference type="InterPro" id="IPR050833">
    <property type="entry name" value="Poly_Biosynth_Transport"/>
</dbReference>
<dbReference type="PROSITE" id="PS51257">
    <property type="entry name" value="PROKAR_LIPOPROTEIN"/>
    <property type="match status" value="1"/>
</dbReference>
<feature type="transmembrane region" description="Helical" evidence="6">
    <location>
        <begin position="37"/>
        <end position="57"/>
    </location>
</feature>
<keyword evidence="3 6" id="KW-0812">Transmembrane</keyword>
<name>N6VTC3_9GAMM</name>
<comment type="caution">
    <text evidence="7">The sequence shown here is derived from an EMBL/GenBank/DDBJ whole genome shotgun (WGS) entry which is preliminary data.</text>
</comment>
<feature type="transmembrane region" description="Helical" evidence="6">
    <location>
        <begin position="112"/>
        <end position="133"/>
    </location>
</feature>
<evidence type="ECO:0000313" key="8">
    <source>
        <dbReference type="Proteomes" id="UP000013165"/>
    </source>
</evidence>
<dbReference type="AlphaFoldDB" id="N6VTC3"/>
<comment type="subcellular location">
    <subcellularLocation>
        <location evidence="1">Cell membrane</location>
        <topology evidence="1">Multi-pass membrane protein</topology>
    </subcellularLocation>
</comment>
<evidence type="ECO:0000256" key="6">
    <source>
        <dbReference type="SAM" id="Phobius"/>
    </source>
</evidence>
<feature type="transmembrane region" description="Helical" evidence="6">
    <location>
        <begin position="248"/>
        <end position="271"/>
    </location>
</feature>
<dbReference type="EMBL" id="APLQ01000014">
    <property type="protein sequence ID" value="ENO13415.1"/>
    <property type="molecule type" value="Genomic_DNA"/>
</dbReference>
<evidence type="ECO:0000256" key="4">
    <source>
        <dbReference type="ARBA" id="ARBA00022989"/>
    </source>
</evidence>
<feature type="transmembrane region" description="Helical" evidence="6">
    <location>
        <begin position="7"/>
        <end position="31"/>
    </location>
</feature>
<dbReference type="OrthoDB" id="103403at2"/>
<feature type="transmembrane region" description="Helical" evidence="6">
    <location>
        <begin position="169"/>
        <end position="190"/>
    </location>
</feature>
<feature type="transmembrane region" description="Helical" evidence="6">
    <location>
        <begin position="436"/>
        <end position="455"/>
    </location>
</feature>
<reference evidence="7 8" key="1">
    <citation type="journal article" date="2013" name="Genome Announc.">
        <title>Genome Sequence of the Polycyclic Aromatic Hydrocarbon-Degrading Bacterium Strain Marinobacter nanhaiticus D15-8WT.</title>
        <authorList>
            <person name="Cui Z."/>
            <person name="Gao W."/>
            <person name="Li Q."/>
            <person name="Xu G."/>
            <person name="Zheng L."/>
        </authorList>
    </citation>
    <scope>NUCLEOTIDE SEQUENCE [LARGE SCALE GENOMIC DNA]</scope>
    <source>
        <strain evidence="7 8">D15-8W</strain>
    </source>
</reference>
<feature type="transmembrane region" description="Helical" evidence="6">
    <location>
        <begin position="412"/>
        <end position="430"/>
    </location>
</feature>
<feature type="transmembrane region" description="Helical" evidence="6">
    <location>
        <begin position="353"/>
        <end position="374"/>
    </location>
</feature>
<keyword evidence="5 6" id="KW-0472">Membrane</keyword>
<feature type="transmembrane region" description="Helical" evidence="6">
    <location>
        <begin position="292"/>
        <end position="315"/>
    </location>
</feature>
<accession>N6VTC3</accession>
<dbReference type="PATRIC" id="fig|626887.3.peg.3702"/>
<dbReference type="RefSeq" id="WP_004581640.1">
    <property type="nucleotide sequence ID" value="NZ_AP028878.1"/>
</dbReference>
<dbReference type="PANTHER" id="PTHR30250:SF11">
    <property type="entry name" value="O-ANTIGEN TRANSPORTER-RELATED"/>
    <property type="match status" value="1"/>
</dbReference>
<dbReference type="HOGENOM" id="CLU_022017_7_5_6"/>
<evidence type="ECO:0000313" key="7">
    <source>
        <dbReference type="EMBL" id="ENO13415.1"/>
    </source>
</evidence>
<feature type="transmembrane region" description="Helical" evidence="6">
    <location>
        <begin position="140"/>
        <end position="163"/>
    </location>
</feature>
<feature type="transmembrane region" description="Helical" evidence="6">
    <location>
        <begin position="321"/>
        <end position="346"/>
    </location>
</feature>
<dbReference type="InterPro" id="IPR002797">
    <property type="entry name" value="Polysacc_synth"/>
</dbReference>
<evidence type="ECO:0000256" key="5">
    <source>
        <dbReference type="ARBA" id="ARBA00023136"/>
    </source>
</evidence>
<dbReference type="PANTHER" id="PTHR30250">
    <property type="entry name" value="PST FAMILY PREDICTED COLANIC ACID TRANSPORTER"/>
    <property type="match status" value="1"/>
</dbReference>
<evidence type="ECO:0000256" key="2">
    <source>
        <dbReference type="ARBA" id="ARBA00022475"/>
    </source>
</evidence>
<protein>
    <submittedName>
        <fullName evidence="7">Lipopolysaccharide biosynthesis protein</fullName>
    </submittedName>
</protein>
<evidence type="ECO:0000256" key="3">
    <source>
        <dbReference type="ARBA" id="ARBA00022692"/>
    </source>
</evidence>
<organism evidence="7 8">
    <name type="scientific">Marinobacter nanhaiticus D15-8W</name>
    <dbReference type="NCBI Taxonomy" id="626887"/>
    <lineage>
        <taxon>Bacteria</taxon>
        <taxon>Pseudomonadati</taxon>
        <taxon>Pseudomonadota</taxon>
        <taxon>Gammaproteobacteria</taxon>
        <taxon>Pseudomonadales</taxon>
        <taxon>Marinobacteraceae</taxon>
        <taxon>Marinobacter</taxon>
    </lineage>
</organism>
<dbReference type="Proteomes" id="UP000013165">
    <property type="component" value="Unassembled WGS sequence"/>
</dbReference>